<dbReference type="RefSeq" id="WP_038536231.1">
    <property type="nucleotide sequence ID" value="NZ_CP009223.1"/>
</dbReference>
<dbReference type="Gene3D" id="1.10.246.150">
    <property type="match status" value="1"/>
</dbReference>
<evidence type="ECO:0000313" key="1">
    <source>
        <dbReference type="EMBL" id="AIM63069.1"/>
    </source>
</evidence>
<accession>A0A088GME1</accession>
<dbReference type="AlphaFoldDB" id="A0A088GME1"/>
<dbReference type="KEGG" id="wct:WS74_0817"/>
<dbReference type="STRING" id="759620.WS105_0616"/>
<reference evidence="2" key="2">
    <citation type="submission" date="2014-08" db="EMBL/GenBank/DDBJ databases">
        <title>Complete genome of Weissella ceti strain WS74 isolated from diseased rainbow trout in Brazil.</title>
        <authorList>
            <person name="Figueiredo H.C.P."/>
            <person name="Leal C.A.G."/>
            <person name="Pereira F.L."/>
            <person name="Soares S.C."/>
            <person name="Dorella F.A."/>
            <person name="Carvalho A.F."/>
            <person name="Azevedo V.A.C."/>
        </authorList>
    </citation>
    <scope>NUCLEOTIDE SEQUENCE [LARGE SCALE GENOMIC DNA]</scope>
    <source>
        <strain evidence="2">WS74</strain>
    </source>
</reference>
<protein>
    <submittedName>
        <fullName evidence="1">Uncharacterized protein</fullName>
    </submittedName>
</protein>
<gene>
    <name evidence="1" type="ORF">WS74_0817</name>
</gene>
<evidence type="ECO:0000313" key="2">
    <source>
        <dbReference type="Proteomes" id="UP000029079"/>
    </source>
</evidence>
<dbReference type="Proteomes" id="UP000029079">
    <property type="component" value="Chromosome"/>
</dbReference>
<dbReference type="EMBL" id="CP009223">
    <property type="protein sequence ID" value="AIM63069.1"/>
    <property type="molecule type" value="Genomic_DNA"/>
</dbReference>
<proteinExistence type="predicted"/>
<name>A0A088GME1_9LACO</name>
<reference evidence="1 2" key="1">
    <citation type="journal article" date="2014" name="Genome Announc.">
        <title>Complete Genome Sequences of Fish Pathogenic Weissella ceti Strains WS74 and WS105.</title>
        <authorList>
            <person name="Figueiredo H.C."/>
            <person name="Leal C.A."/>
            <person name="Dorella F.A."/>
            <person name="Carvalho A.F."/>
            <person name="Soares S.C."/>
            <person name="Pereira F.L."/>
            <person name="Azevedo V.A."/>
        </authorList>
    </citation>
    <scope>NUCLEOTIDE SEQUENCE [LARGE SCALE GENOMIC DNA]</scope>
    <source>
        <strain evidence="1 2">WS74</strain>
    </source>
</reference>
<keyword evidence="2" id="KW-1185">Reference proteome</keyword>
<organism evidence="1 2">
    <name type="scientific">Weissella ceti</name>
    <dbReference type="NCBI Taxonomy" id="759620"/>
    <lineage>
        <taxon>Bacteria</taxon>
        <taxon>Bacillati</taxon>
        <taxon>Bacillota</taxon>
        <taxon>Bacilli</taxon>
        <taxon>Lactobacillales</taxon>
        <taxon>Lactobacillaceae</taxon>
        <taxon>Weissella</taxon>
    </lineage>
</organism>
<sequence>MIISLADAQKIDPNVTQSYLDGLEVAIRQLTNNKFLNKAISYRSFFVSDESKVTVKESNVFLRQGDTVQLAYTGVNDGLYTVSGVEDGVVVLDTDKLFNGKYRDGMLTKVEYPTDIVEGVKRLIKYDMAMSKKVGIKSETISRMSRTYHDVNSSENVNGYPSAYMDFLNKYRKLRW</sequence>
<dbReference type="InterPro" id="IPR053746">
    <property type="entry name" value="Viral_HT_Connector_Assembly"/>
</dbReference>